<dbReference type="VEuPathDB" id="VectorBase:GPAI015083"/>
<reference evidence="2" key="1">
    <citation type="submission" date="2014-03" db="EMBL/GenBank/DDBJ databases">
        <authorList>
            <person name="Aksoy S."/>
            <person name="Warren W."/>
            <person name="Wilson R.K."/>
        </authorList>
    </citation>
    <scope>NUCLEOTIDE SEQUENCE [LARGE SCALE GENOMIC DNA]</scope>
    <source>
        <strain evidence="2">IAEA</strain>
    </source>
</reference>
<dbReference type="EnsemblMetazoa" id="GPAI015083-RA">
    <property type="protein sequence ID" value="GPAI015083-PA"/>
    <property type="gene ID" value="GPAI015083"/>
</dbReference>
<protein>
    <submittedName>
        <fullName evidence="1">Uncharacterized protein</fullName>
    </submittedName>
</protein>
<sequence length="121" mass="14256">MHMNWILHPKQLVDQDDDTHYFALNSTLAYCLPLTVSNSRISYHREYKTIRFFSDQHILRWLTIGLALKFMIRSITHSQENHLSISESINEKIFHRKRVVWIIAHTVPLSVSLLKSLPSKS</sequence>
<accession>A0A1A9ZHW0</accession>
<organism evidence="1 2">
    <name type="scientific">Glossina pallidipes</name>
    <name type="common">Tsetse fly</name>
    <dbReference type="NCBI Taxonomy" id="7398"/>
    <lineage>
        <taxon>Eukaryota</taxon>
        <taxon>Metazoa</taxon>
        <taxon>Ecdysozoa</taxon>
        <taxon>Arthropoda</taxon>
        <taxon>Hexapoda</taxon>
        <taxon>Insecta</taxon>
        <taxon>Pterygota</taxon>
        <taxon>Neoptera</taxon>
        <taxon>Endopterygota</taxon>
        <taxon>Diptera</taxon>
        <taxon>Brachycera</taxon>
        <taxon>Muscomorpha</taxon>
        <taxon>Hippoboscoidea</taxon>
        <taxon>Glossinidae</taxon>
        <taxon>Glossina</taxon>
    </lineage>
</organism>
<evidence type="ECO:0000313" key="2">
    <source>
        <dbReference type="Proteomes" id="UP000092445"/>
    </source>
</evidence>
<proteinExistence type="predicted"/>
<keyword evidence="2" id="KW-1185">Reference proteome</keyword>
<dbReference type="AlphaFoldDB" id="A0A1A9ZHW0"/>
<name>A0A1A9ZHW0_GLOPL</name>
<dbReference type="Proteomes" id="UP000092445">
    <property type="component" value="Unassembled WGS sequence"/>
</dbReference>
<reference evidence="1" key="2">
    <citation type="submission" date="2020-05" db="UniProtKB">
        <authorList>
            <consortium name="EnsemblMetazoa"/>
        </authorList>
    </citation>
    <scope>IDENTIFICATION</scope>
    <source>
        <strain evidence="1">IAEA</strain>
    </source>
</reference>
<evidence type="ECO:0000313" key="1">
    <source>
        <dbReference type="EnsemblMetazoa" id="GPAI015083-PA"/>
    </source>
</evidence>